<dbReference type="Gene3D" id="4.10.1050.10">
    <property type="entry name" value="At2g23090-like"/>
    <property type="match status" value="1"/>
</dbReference>
<feature type="region of interest" description="Disordered" evidence="5">
    <location>
        <begin position="188"/>
        <end position="209"/>
    </location>
</feature>
<proteinExistence type="predicted"/>
<feature type="region of interest" description="Disordered" evidence="5">
    <location>
        <begin position="44"/>
        <end position="68"/>
    </location>
</feature>
<evidence type="ECO:0000313" key="7">
    <source>
        <dbReference type="EMBL" id="EFJ31306.1"/>
    </source>
</evidence>
<name>D8RAC7_SELML</name>
<keyword evidence="4" id="KW-0539">Nucleus</keyword>
<reference evidence="7 8" key="1">
    <citation type="journal article" date="2011" name="Science">
        <title>The Selaginella genome identifies genetic changes associated with the evolution of vascular plants.</title>
        <authorList>
            <person name="Banks J.A."/>
            <person name="Nishiyama T."/>
            <person name="Hasebe M."/>
            <person name="Bowman J.L."/>
            <person name="Gribskov M."/>
            <person name="dePamphilis C."/>
            <person name="Albert V.A."/>
            <person name="Aono N."/>
            <person name="Aoyama T."/>
            <person name="Ambrose B.A."/>
            <person name="Ashton N.W."/>
            <person name="Axtell M.J."/>
            <person name="Barker E."/>
            <person name="Barker M.S."/>
            <person name="Bennetzen J.L."/>
            <person name="Bonawitz N.D."/>
            <person name="Chapple C."/>
            <person name="Cheng C."/>
            <person name="Correa L.G."/>
            <person name="Dacre M."/>
            <person name="DeBarry J."/>
            <person name="Dreyer I."/>
            <person name="Elias M."/>
            <person name="Engstrom E.M."/>
            <person name="Estelle M."/>
            <person name="Feng L."/>
            <person name="Finet C."/>
            <person name="Floyd S.K."/>
            <person name="Frommer W.B."/>
            <person name="Fujita T."/>
            <person name="Gramzow L."/>
            <person name="Gutensohn M."/>
            <person name="Harholt J."/>
            <person name="Hattori M."/>
            <person name="Heyl A."/>
            <person name="Hirai T."/>
            <person name="Hiwatashi Y."/>
            <person name="Ishikawa M."/>
            <person name="Iwata M."/>
            <person name="Karol K.G."/>
            <person name="Koehler B."/>
            <person name="Kolukisaoglu U."/>
            <person name="Kubo M."/>
            <person name="Kurata T."/>
            <person name="Lalonde S."/>
            <person name="Li K."/>
            <person name="Li Y."/>
            <person name="Litt A."/>
            <person name="Lyons E."/>
            <person name="Manning G."/>
            <person name="Maruyama T."/>
            <person name="Michael T.P."/>
            <person name="Mikami K."/>
            <person name="Miyazaki S."/>
            <person name="Morinaga S."/>
            <person name="Murata T."/>
            <person name="Mueller-Roeber B."/>
            <person name="Nelson D.R."/>
            <person name="Obara M."/>
            <person name="Oguri Y."/>
            <person name="Olmstead R.G."/>
            <person name="Onodera N."/>
            <person name="Petersen B.L."/>
            <person name="Pils B."/>
            <person name="Prigge M."/>
            <person name="Rensing S.A."/>
            <person name="Riano-Pachon D.M."/>
            <person name="Roberts A.W."/>
            <person name="Sato Y."/>
            <person name="Scheller H.V."/>
            <person name="Schulz B."/>
            <person name="Schulz C."/>
            <person name="Shakirov E.V."/>
            <person name="Shibagaki N."/>
            <person name="Shinohara N."/>
            <person name="Shippen D.E."/>
            <person name="Soerensen I."/>
            <person name="Sotooka R."/>
            <person name="Sugimoto N."/>
            <person name="Sugita M."/>
            <person name="Sumikawa N."/>
            <person name="Tanurdzic M."/>
            <person name="Theissen G."/>
            <person name="Ulvskov P."/>
            <person name="Wakazuki S."/>
            <person name="Weng J.K."/>
            <person name="Willats W.W."/>
            <person name="Wipf D."/>
            <person name="Wolf P.G."/>
            <person name="Yang L."/>
            <person name="Zimmer A.D."/>
            <person name="Zhu Q."/>
            <person name="Mitros T."/>
            <person name="Hellsten U."/>
            <person name="Loque D."/>
            <person name="Otillar R."/>
            <person name="Salamov A."/>
            <person name="Schmutz J."/>
            <person name="Shapiro H."/>
            <person name="Lindquist E."/>
            <person name="Lucas S."/>
            <person name="Rokhsar D."/>
            <person name="Grigoriev I.V."/>
        </authorList>
    </citation>
    <scope>NUCLEOTIDE SEQUENCE [LARGE SCALE GENOMIC DNA]</scope>
</reference>
<dbReference type="HOGENOM" id="CLU_1317382_0_0_1"/>
<dbReference type="eggNOG" id="KOG4118">
    <property type="taxonomic scope" value="Eukaryota"/>
</dbReference>
<feature type="region of interest" description="Disordered" evidence="5">
    <location>
        <begin position="90"/>
        <end position="162"/>
    </location>
</feature>
<feature type="compositionally biased region" description="Low complexity" evidence="5">
    <location>
        <begin position="44"/>
        <end position="60"/>
    </location>
</feature>
<feature type="compositionally biased region" description="Low complexity" evidence="5">
    <location>
        <begin position="102"/>
        <end position="123"/>
    </location>
</feature>
<dbReference type="PROSITE" id="PS00028">
    <property type="entry name" value="ZINC_FINGER_C2H2_1"/>
    <property type="match status" value="1"/>
</dbReference>
<dbReference type="AlphaFoldDB" id="D8RAC7"/>
<dbReference type="SUPFAM" id="SSF118359">
    <property type="entry name" value="Expressed protein At2g23090/F21P24.15"/>
    <property type="match status" value="1"/>
</dbReference>
<dbReference type="InParanoid" id="D8RAC7"/>
<keyword evidence="8" id="KW-1185">Reference proteome</keyword>
<organism evidence="8">
    <name type="scientific">Selaginella moellendorffii</name>
    <name type="common">Spikemoss</name>
    <dbReference type="NCBI Taxonomy" id="88036"/>
    <lineage>
        <taxon>Eukaryota</taxon>
        <taxon>Viridiplantae</taxon>
        <taxon>Streptophyta</taxon>
        <taxon>Embryophyta</taxon>
        <taxon>Tracheophyta</taxon>
        <taxon>Lycopodiopsida</taxon>
        <taxon>Selaginellales</taxon>
        <taxon>Selaginellaceae</taxon>
        <taxon>Selaginella</taxon>
    </lineage>
</organism>
<dbReference type="Gramene" id="EFJ31306">
    <property type="protein sequence ID" value="EFJ31306"/>
    <property type="gene ID" value="SELMODRAFT_408914"/>
</dbReference>
<dbReference type="InterPro" id="IPR045230">
    <property type="entry name" value="MBS1/2-like"/>
</dbReference>
<evidence type="ECO:0000256" key="5">
    <source>
        <dbReference type="SAM" id="MobiDB-lite"/>
    </source>
</evidence>
<keyword evidence="3" id="KW-0963">Cytoplasm</keyword>
<accession>D8RAC7</accession>
<feature type="region of interest" description="Disordered" evidence="5">
    <location>
        <begin position="1"/>
        <end position="23"/>
    </location>
</feature>
<gene>
    <name evidence="7" type="ORF">SELMODRAFT_408914</name>
</gene>
<feature type="compositionally biased region" description="Basic and acidic residues" evidence="5">
    <location>
        <begin position="134"/>
        <end position="156"/>
    </location>
</feature>
<evidence type="ECO:0000256" key="2">
    <source>
        <dbReference type="ARBA" id="ARBA00004496"/>
    </source>
</evidence>
<feature type="domain" description="C2H2-type" evidence="6">
    <location>
        <begin position="174"/>
        <end position="195"/>
    </location>
</feature>
<evidence type="ECO:0000256" key="3">
    <source>
        <dbReference type="ARBA" id="ARBA00022490"/>
    </source>
</evidence>
<comment type="subcellular location">
    <subcellularLocation>
        <location evidence="2">Cytoplasm</location>
    </subcellularLocation>
    <subcellularLocation>
        <location evidence="1">Nucleus</location>
    </subcellularLocation>
</comment>
<dbReference type="PANTHER" id="PTHR21213:SF0">
    <property type="entry name" value="ZINC FINGER PROTEIN 706"/>
    <property type="match status" value="1"/>
</dbReference>
<protein>
    <recommendedName>
        <fullName evidence="6">C2H2-type domain-containing protein</fullName>
    </recommendedName>
</protein>
<dbReference type="EMBL" id="GL377574">
    <property type="protein sequence ID" value="EFJ31306.1"/>
    <property type="molecule type" value="Genomic_DNA"/>
</dbReference>
<dbReference type="STRING" id="88036.D8RAC7"/>
<dbReference type="InterPro" id="IPR013087">
    <property type="entry name" value="Znf_C2H2_type"/>
</dbReference>
<dbReference type="GO" id="GO:0005634">
    <property type="term" value="C:nucleus"/>
    <property type="evidence" value="ECO:0007669"/>
    <property type="project" value="UniProtKB-SubCell"/>
</dbReference>
<dbReference type="InterPro" id="IPR026939">
    <property type="entry name" value="ZNF706/At2g23090_sf"/>
</dbReference>
<dbReference type="Proteomes" id="UP000001514">
    <property type="component" value="Unassembled WGS sequence"/>
</dbReference>
<evidence type="ECO:0000313" key="8">
    <source>
        <dbReference type="Proteomes" id="UP000001514"/>
    </source>
</evidence>
<dbReference type="PANTHER" id="PTHR21213">
    <property type="entry name" value="GEO09665P1-RELATED"/>
    <property type="match status" value="1"/>
</dbReference>
<feature type="compositionally biased region" description="Basic and acidic residues" evidence="5">
    <location>
        <begin position="188"/>
        <end position="200"/>
    </location>
</feature>
<evidence type="ECO:0000256" key="1">
    <source>
        <dbReference type="ARBA" id="ARBA00004123"/>
    </source>
</evidence>
<evidence type="ECO:0000259" key="6">
    <source>
        <dbReference type="PROSITE" id="PS00028"/>
    </source>
</evidence>
<dbReference type="KEGG" id="smo:SELMODRAFT_408914"/>
<sequence length="209" mass="22461">MAATLATAGSHSLLKAKLGSSPSPELLGVFKRFDATAAARLGSRGAAVASSSSSESVQSVTKKKKKKLPDAAWPVLFYRDWVEKYGSSKFHGEEEDEDEVVRVGSSSDGDSSSRQNLNGSSSGDEQSKTTGLEVARDMTRGKQKIEAQKRNAERNQKPKGSQIEARAAALKINCPICKSQLANYNQLRDHFASKHPKEIPPPDTTPASS</sequence>
<evidence type="ECO:0000256" key="4">
    <source>
        <dbReference type="ARBA" id="ARBA00023242"/>
    </source>
</evidence>
<dbReference type="GO" id="GO:0005737">
    <property type="term" value="C:cytoplasm"/>
    <property type="evidence" value="ECO:0007669"/>
    <property type="project" value="UniProtKB-SubCell"/>
</dbReference>